<dbReference type="SUPFAM" id="SSF54637">
    <property type="entry name" value="Thioesterase/thiol ester dehydrase-isomerase"/>
    <property type="match status" value="1"/>
</dbReference>
<dbReference type="EMBL" id="QGNA01000008">
    <property type="protein sequence ID" value="PWS34105.1"/>
    <property type="molecule type" value="Genomic_DNA"/>
</dbReference>
<reference evidence="2" key="1">
    <citation type="submission" date="2018-05" db="EMBL/GenBank/DDBJ databases">
        <authorList>
            <person name="Du Z."/>
            <person name="Wang X."/>
        </authorList>
    </citation>
    <scope>NUCLEOTIDE SEQUENCE [LARGE SCALE GENOMIC DNA]</scope>
    <source>
        <strain evidence="2">CQN31</strain>
    </source>
</reference>
<evidence type="ECO:0000313" key="2">
    <source>
        <dbReference type="Proteomes" id="UP000245765"/>
    </source>
</evidence>
<dbReference type="Gene3D" id="3.10.129.10">
    <property type="entry name" value="Hotdog Thioesterase"/>
    <property type="match status" value="1"/>
</dbReference>
<sequence length="144" mass="16005">MPLPEPTLVHRRAVTIEWGDCDPAGIVFYPRYFAMFDASTAFLFQAALGMPKIAWTKKFGILGIPMVDTRAKFSIPSAYGDAVVIESRVTAFRRSAFDVEHRLLKADGALGVEGFETRVWTVRDPETGRIRSAPIPEEVVKAFA</sequence>
<protein>
    <submittedName>
        <fullName evidence="1">Acyl-CoA thioesterase</fullName>
    </submittedName>
</protein>
<dbReference type="Proteomes" id="UP000245765">
    <property type="component" value="Unassembled WGS sequence"/>
</dbReference>
<dbReference type="InterPro" id="IPR029069">
    <property type="entry name" value="HotDog_dom_sf"/>
</dbReference>
<gene>
    <name evidence="1" type="ORF">DFH01_26100</name>
</gene>
<name>A0A317F5G8_9PROT</name>
<dbReference type="Pfam" id="PF13279">
    <property type="entry name" value="4HBT_2"/>
    <property type="match status" value="1"/>
</dbReference>
<dbReference type="RefSeq" id="WP_109873474.1">
    <property type="nucleotide sequence ID" value="NZ_QGNA01000008.1"/>
</dbReference>
<organism evidence="1 2">
    <name type="scientific">Falsiroseomonas bella</name>
    <dbReference type="NCBI Taxonomy" id="2184016"/>
    <lineage>
        <taxon>Bacteria</taxon>
        <taxon>Pseudomonadati</taxon>
        <taxon>Pseudomonadota</taxon>
        <taxon>Alphaproteobacteria</taxon>
        <taxon>Acetobacterales</taxon>
        <taxon>Roseomonadaceae</taxon>
        <taxon>Falsiroseomonas</taxon>
    </lineage>
</organism>
<accession>A0A317F5G8</accession>
<dbReference type="AlphaFoldDB" id="A0A317F5G8"/>
<comment type="caution">
    <text evidence="1">The sequence shown here is derived from an EMBL/GenBank/DDBJ whole genome shotgun (WGS) entry which is preliminary data.</text>
</comment>
<proteinExistence type="predicted"/>
<evidence type="ECO:0000313" key="1">
    <source>
        <dbReference type="EMBL" id="PWS34105.1"/>
    </source>
</evidence>
<dbReference type="OrthoDB" id="7204167at2"/>
<dbReference type="CDD" id="cd00586">
    <property type="entry name" value="4HBT"/>
    <property type="match status" value="1"/>
</dbReference>
<keyword evidence="2" id="KW-1185">Reference proteome</keyword>